<dbReference type="RefSeq" id="WP_189227620.1">
    <property type="nucleotide sequence ID" value="NZ_BMRG01000030.1"/>
</dbReference>
<evidence type="ECO:0008006" key="4">
    <source>
        <dbReference type="Google" id="ProtNLM"/>
    </source>
</evidence>
<reference evidence="2" key="1">
    <citation type="journal article" date="2014" name="Int. J. Syst. Evol. Microbiol.">
        <title>Complete genome sequence of Corynebacterium casei LMG S-19264T (=DSM 44701T), isolated from a smear-ripened cheese.</title>
        <authorList>
            <consortium name="US DOE Joint Genome Institute (JGI-PGF)"/>
            <person name="Walter F."/>
            <person name="Albersmeier A."/>
            <person name="Kalinowski J."/>
            <person name="Ruckert C."/>
        </authorList>
    </citation>
    <scope>NUCLEOTIDE SEQUENCE</scope>
    <source>
        <strain evidence="2">JCM 3313</strain>
    </source>
</reference>
<sequence length="211" mass="21360">MIENSPSGPVMLGAEVAVPVTGEELRRDVVASRGGGPGREAVVQRGSRGRNAFPAREPARIAVAVVGLLLVVGSASGCDERTSPRGTAPLSTAATTTATTTTAAVATTTAEPTTTATTAEPTTTTTTTTVAPLPPPPPPQEQAVPRTTTAQVAPVPQPGCDPNYSDCVPIADDVDCRDGKGNGPAYVTGPVRVIGDDIYDLDRDGDGIACE</sequence>
<evidence type="ECO:0000313" key="2">
    <source>
        <dbReference type="EMBL" id="GGP86127.1"/>
    </source>
</evidence>
<feature type="region of interest" description="Disordered" evidence="1">
    <location>
        <begin position="76"/>
        <end position="144"/>
    </location>
</feature>
<feature type="region of interest" description="Disordered" evidence="1">
    <location>
        <begin position="30"/>
        <end position="51"/>
    </location>
</feature>
<evidence type="ECO:0000313" key="3">
    <source>
        <dbReference type="Proteomes" id="UP000639606"/>
    </source>
</evidence>
<evidence type="ECO:0000256" key="1">
    <source>
        <dbReference type="SAM" id="MobiDB-lite"/>
    </source>
</evidence>
<gene>
    <name evidence="2" type="ORF">GCM10010185_69810</name>
</gene>
<dbReference type="AlphaFoldDB" id="A0A918EGZ0"/>
<reference evidence="2" key="2">
    <citation type="submission" date="2020-09" db="EMBL/GenBank/DDBJ databases">
        <authorList>
            <person name="Sun Q."/>
            <person name="Ohkuma M."/>
        </authorList>
    </citation>
    <scope>NUCLEOTIDE SEQUENCE</scope>
    <source>
        <strain evidence="2">JCM 3313</strain>
    </source>
</reference>
<keyword evidence="3" id="KW-1185">Reference proteome</keyword>
<dbReference type="Proteomes" id="UP000639606">
    <property type="component" value="Unassembled WGS sequence"/>
</dbReference>
<comment type="caution">
    <text evidence="2">The sequence shown here is derived from an EMBL/GenBank/DDBJ whole genome shotgun (WGS) entry which is preliminary data.</text>
</comment>
<accession>A0A918EGZ0</accession>
<dbReference type="EMBL" id="BMRG01000030">
    <property type="protein sequence ID" value="GGP86127.1"/>
    <property type="molecule type" value="Genomic_DNA"/>
</dbReference>
<organism evidence="2 3">
    <name type="scientific">Saccharothrix coeruleofusca</name>
    <dbReference type="NCBI Taxonomy" id="33919"/>
    <lineage>
        <taxon>Bacteria</taxon>
        <taxon>Bacillati</taxon>
        <taxon>Actinomycetota</taxon>
        <taxon>Actinomycetes</taxon>
        <taxon>Pseudonocardiales</taxon>
        <taxon>Pseudonocardiaceae</taxon>
        <taxon>Saccharothrix</taxon>
    </lineage>
</organism>
<name>A0A918EGZ0_9PSEU</name>
<feature type="compositionally biased region" description="Low complexity" evidence="1">
    <location>
        <begin position="87"/>
        <end position="131"/>
    </location>
</feature>
<proteinExistence type="predicted"/>
<protein>
    <recommendedName>
        <fullName evidence="4">Excalibur calcium-binding domain-containing protein</fullName>
    </recommendedName>
</protein>